<evidence type="ECO:0008006" key="4">
    <source>
        <dbReference type="Google" id="ProtNLM"/>
    </source>
</evidence>
<name>A0A0N9V231_SPHMC</name>
<dbReference type="OrthoDB" id="7477824at2"/>
<reference evidence="2 3" key="1">
    <citation type="journal article" date="2015" name="Genome Announc.">
        <title>Complete Genome Sequence of Polypropylene Glycol- and Polyethylene Glycol-Degrading Sphingopyxis macrogoltabida Strain EY-1.</title>
        <authorList>
            <person name="Ohtsubo Y."/>
            <person name="Nagata Y."/>
            <person name="Numata M."/>
            <person name="Tsuchikane K."/>
            <person name="Hosoyama A."/>
            <person name="Yamazoe A."/>
            <person name="Tsuda M."/>
            <person name="Fujita N."/>
            <person name="Kawai F."/>
        </authorList>
    </citation>
    <scope>NUCLEOTIDE SEQUENCE [LARGE SCALE GENOMIC DNA]</scope>
    <source>
        <strain evidence="2 3">EY-1</strain>
    </source>
</reference>
<keyword evidence="1" id="KW-1133">Transmembrane helix</keyword>
<protein>
    <recommendedName>
        <fullName evidence="4">DUF3325 domain-containing protein</fullName>
    </recommendedName>
</protein>
<dbReference type="AlphaFoldDB" id="A0A0N9V231"/>
<dbReference type="Pfam" id="PF11804">
    <property type="entry name" value="DUF3325"/>
    <property type="match status" value="1"/>
</dbReference>
<evidence type="ECO:0000256" key="1">
    <source>
        <dbReference type="SAM" id="Phobius"/>
    </source>
</evidence>
<dbReference type="KEGG" id="smag:AN936_21385"/>
<proteinExistence type="predicted"/>
<dbReference type="EMBL" id="CP012700">
    <property type="protein sequence ID" value="ALH82820.1"/>
    <property type="molecule type" value="Genomic_DNA"/>
</dbReference>
<accession>A0A0N9V231</accession>
<feature type="transmembrane region" description="Helical" evidence="1">
    <location>
        <begin position="69"/>
        <end position="87"/>
    </location>
</feature>
<keyword evidence="1" id="KW-0472">Membrane</keyword>
<keyword evidence="1" id="KW-0812">Transmembrane</keyword>
<sequence length="94" mass="9717">MIHLALLLLTAASLVCLCAGIARHQSALFGRALPAGQSRLLKRAGWAMLVIATVLACAVLGSGYGLVEALGFASLGGFAAMALLARANRQRGRR</sequence>
<dbReference type="RefSeq" id="WP_054589804.1">
    <property type="nucleotide sequence ID" value="NZ_CP012700.1"/>
</dbReference>
<dbReference type="Proteomes" id="UP000058074">
    <property type="component" value="Chromosome"/>
</dbReference>
<dbReference type="PATRIC" id="fig|33050.5.peg.4433"/>
<feature type="transmembrane region" description="Helical" evidence="1">
    <location>
        <begin position="6"/>
        <end position="23"/>
    </location>
</feature>
<evidence type="ECO:0000313" key="2">
    <source>
        <dbReference type="EMBL" id="ALH82820.1"/>
    </source>
</evidence>
<evidence type="ECO:0000313" key="3">
    <source>
        <dbReference type="Proteomes" id="UP000058074"/>
    </source>
</evidence>
<dbReference type="InterPro" id="IPR021762">
    <property type="entry name" value="DUF3325"/>
</dbReference>
<organism evidence="2 3">
    <name type="scientific">Sphingopyxis macrogoltabida</name>
    <name type="common">Sphingomonas macrogoltabidus</name>
    <dbReference type="NCBI Taxonomy" id="33050"/>
    <lineage>
        <taxon>Bacteria</taxon>
        <taxon>Pseudomonadati</taxon>
        <taxon>Pseudomonadota</taxon>
        <taxon>Alphaproteobacteria</taxon>
        <taxon>Sphingomonadales</taxon>
        <taxon>Sphingomonadaceae</taxon>
        <taxon>Sphingopyxis</taxon>
    </lineage>
</organism>
<feature type="transmembrane region" description="Helical" evidence="1">
    <location>
        <begin position="44"/>
        <end position="63"/>
    </location>
</feature>
<gene>
    <name evidence="2" type="ORF">AN936_21385</name>
</gene>